<dbReference type="SMART" id="SM00028">
    <property type="entry name" value="TPR"/>
    <property type="match status" value="2"/>
</dbReference>
<dbReference type="Gene3D" id="1.25.40.10">
    <property type="entry name" value="Tetratricopeptide repeat domain"/>
    <property type="match status" value="1"/>
</dbReference>
<accession>A0A916NFD0</accession>
<keyword evidence="2" id="KW-0732">Signal</keyword>
<evidence type="ECO:0000313" key="4">
    <source>
        <dbReference type="Proteomes" id="UP000683507"/>
    </source>
</evidence>
<dbReference type="KEGG" id="ptan:CRYO30217_00615"/>
<keyword evidence="1" id="KW-0802">TPR repeat</keyword>
<dbReference type="InterPro" id="IPR011990">
    <property type="entry name" value="TPR-like_helical_dom_sf"/>
</dbReference>
<evidence type="ECO:0000256" key="2">
    <source>
        <dbReference type="SAM" id="SignalP"/>
    </source>
</evidence>
<gene>
    <name evidence="3" type="ORF">CRYO30217_00615</name>
</gene>
<dbReference type="InterPro" id="IPR021314">
    <property type="entry name" value="DUF2911"/>
</dbReference>
<reference evidence="3" key="1">
    <citation type="submission" date="2021-04" db="EMBL/GenBank/DDBJ databases">
        <authorList>
            <person name="Rodrigo-Torres L."/>
            <person name="Arahal R. D."/>
            <person name="Lucena T."/>
        </authorList>
    </citation>
    <scope>NUCLEOTIDE SEQUENCE</scope>
    <source>
        <strain evidence="3">AS29M-1</strain>
    </source>
</reference>
<dbReference type="SUPFAM" id="SSF48452">
    <property type="entry name" value="TPR-like"/>
    <property type="match status" value="1"/>
</dbReference>
<dbReference type="Pfam" id="PF13181">
    <property type="entry name" value="TPR_8"/>
    <property type="match status" value="2"/>
</dbReference>
<protein>
    <recommendedName>
        <fullName evidence="5">DUF2911 domain-containing protein</fullName>
    </recommendedName>
</protein>
<dbReference type="PROSITE" id="PS50005">
    <property type="entry name" value="TPR"/>
    <property type="match status" value="1"/>
</dbReference>
<dbReference type="Pfam" id="PF11138">
    <property type="entry name" value="DUF2911"/>
    <property type="match status" value="1"/>
</dbReference>
<dbReference type="InterPro" id="IPR019734">
    <property type="entry name" value="TPR_rpt"/>
</dbReference>
<keyword evidence="4" id="KW-1185">Reference proteome</keyword>
<dbReference type="EMBL" id="OU015584">
    <property type="protein sequence ID" value="CAG5078234.1"/>
    <property type="molecule type" value="Genomic_DNA"/>
</dbReference>
<proteinExistence type="predicted"/>
<evidence type="ECO:0000256" key="1">
    <source>
        <dbReference type="PROSITE-ProRule" id="PRU00339"/>
    </source>
</evidence>
<dbReference type="Proteomes" id="UP000683507">
    <property type="component" value="Chromosome"/>
</dbReference>
<feature type="repeat" description="TPR" evidence="1">
    <location>
        <begin position="213"/>
        <end position="246"/>
    </location>
</feature>
<feature type="chain" id="PRO_5036976743" description="DUF2911 domain-containing protein" evidence="2">
    <location>
        <begin position="41"/>
        <end position="297"/>
    </location>
</feature>
<name>A0A916NFD0_9FLAO</name>
<organism evidence="3 4">
    <name type="scientific">Parvicella tangerina</name>
    <dbReference type="NCBI Taxonomy" id="2829795"/>
    <lineage>
        <taxon>Bacteria</taxon>
        <taxon>Pseudomonadati</taxon>
        <taxon>Bacteroidota</taxon>
        <taxon>Flavobacteriia</taxon>
        <taxon>Flavobacteriales</taxon>
        <taxon>Parvicellaceae</taxon>
        <taxon>Parvicella</taxon>
    </lineage>
</organism>
<evidence type="ECO:0008006" key="5">
    <source>
        <dbReference type="Google" id="ProtNLM"/>
    </source>
</evidence>
<evidence type="ECO:0000313" key="3">
    <source>
        <dbReference type="EMBL" id="CAG5078234.1"/>
    </source>
</evidence>
<sequence>MQIKQSGTKFVDKHKKTTKMKILKLTFTLILSGFIFGATAQELPQASPRGKIEQTVGLTNISIDYSRPSVKGRKIFGEVVPFNEIWRLGANASTKITIDQYLKFGDQILKPGTYSMFAYPSEKKWEIHFNTVVEQWGTSEYDETKNAVSVVAKTQEAPLKESLEISIENLTINSGSIVIRWEKTMIELPFIVNTKELAEKNISNAIEKGEDLNKVYYNAAKYYLTAKDYEQALTFIEKSIDEKSAHNNLFYKARILEAKGDTKAAIKFAEKALDHAKNNNEEGWASYIQKSIDEWSK</sequence>
<dbReference type="AlphaFoldDB" id="A0A916NFD0"/>
<feature type="signal peptide" evidence="2">
    <location>
        <begin position="1"/>
        <end position="40"/>
    </location>
</feature>